<name>A0A914R5N8_PAREQ</name>
<evidence type="ECO:0000313" key="1">
    <source>
        <dbReference type="Proteomes" id="UP000887564"/>
    </source>
</evidence>
<evidence type="ECO:0000313" key="2">
    <source>
        <dbReference type="WBParaSite" id="PEQ_0000193901-mRNA-1"/>
    </source>
</evidence>
<protein>
    <submittedName>
        <fullName evidence="2">Uncharacterized protein</fullName>
    </submittedName>
</protein>
<dbReference type="AlphaFoldDB" id="A0A914R5N8"/>
<proteinExistence type="predicted"/>
<organism evidence="1 2">
    <name type="scientific">Parascaris equorum</name>
    <name type="common">Equine roundworm</name>
    <dbReference type="NCBI Taxonomy" id="6256"/>
    <lineage>
        <taxon>Eukaryota</taxon>
        <taxon>Metazoa</taxon>
        <taxon>Ecdysozoa</taxon>
        <taxon>Nematoda</taxon>
        <taxon>Chromadorea</taxon>
        <taxon>Rhabditida</taxon>
        <taxon>Spirurina</taxon>
        <taxon>Ascaridomorpha</taxon>
        <taxon>Ascaridoidea</taxon>
        <taxon>Ascarididae</taxon>
        <taxon>Parascaris</taxon>
    </lineage>
</organism>
<accession>A0A914R5N8</accession>
<reference evidence="2" key="1">
    <citation type="submission" date="2022-11" db="UniProtKB">
        <authorList>
            <consortium name="WormBaseParasite"/>
        </authorList>
    </citation>
    <scope>IDENTIFICATION</scope>
</reference>
<dbReference type="WBParaSite" id="PEQ_0000193901-mRNA-1">
    <property type="protein sequence ID" value="PEQ_0000193901-mRNA-1"/>
    <property type="gene ID" value="PEQ_0000193901"/>
</dbReference>
<keyword evidence="1" id="KW-1185">Reference proteome</keyword>
<dbReference type="Proteomes" id="UP000887564">
    <property type="component" value="Unplaced"/>
</dbReference>
<sequence>MEEVESAVLPAHRSIDSLIQRNGKLFSHVFPLFLMECRSVVDCINLTFIIRWRSGSSANRPRCVVIYKKGATI</sequence>